<keyword evidence="3" id="KW-0663">Pyridoxal phosphate</keyword>
<dbReference type="InterPro" id="IPR000192">
    <property type="entry name" value="Aminotrans_V_dom"/>
</dbReference>
<gene>
    <name evidence="7" type="ORF">WMO13_05505</name>
</gene>
<feature type="region of interest" description="Disordered" evidence="5">
    <location>
        <begin position="324"/>
        <end position="345"/>
    </location>
</feature>
<evidence type="ECO:0000256" key="4">
    <source>
        <dbReference type="ARBA" id="ARBA00050776"/>
    </source>
</evidence>
<dbReference type="Gene3D" id="3.90.1150.10">
    <property type="entry name" value="Aspartate Aminotransferase, domain 1"/>
    <property type="match status" value="2"/>
</dbReference>
<feature type="compositionally biased region" description="Low complexity" evidence="5">
    <location>
        <begin position="330"/>
        <end position="341"/>
    </location>
</feature>
<evidence type="ECO:0000259" key="6">
    <source>
        <dbReference type="Pfam" id="PF00266"/>
    </source>
</evidence>
<comment type="similarity">
    <text evidence="2">Belongs to the class-V pyridoxal-phosphate-dependent aminotransferase family. NifS/IscS subfamily.</text>
</comment>
<comment type="catalytic activity">
    <reaction evidence="4">
        <text>(sulfur carrier)-H + L-cysteine = (sulfur carrier)-SH + L-alanine</text>
        <dbReference type="Rhea" id="RHEA:43892"/>
        <dbReference type="Rhea" id="RHEA-COMP:14737"/>
        <dbReference type="Rhea" id="RHEA-COMP:14739"/>
        <dbReference type="ChEBI" id="CHEBI:29917"/>
        <dbReference type="ChEBI" id="CHEBI:35235"/>
        <dbReference type="ChEBI" id="CHEBI:57972"/>
        <dbReference type="ChEBI" id="CHEBI:64428"/>
        <dbReference type="EC" id="2.8.1.7"/>
    </reaction>
</comment>
<dbReference type="InterPro" id="IPR015421">
    <property type="entry name" value="PyrdxlP-dep_Trfase_major"/>
</dbReference>
<dbReference type="PANTHER" id="PTHR11601:SF34">
    <property type="entry name" value="CYSTEINE DESULFURASE"/>
    <property type="match status" value="1"/>
</dbReference>
<dbReference type="RefSeq" id="WP_051396321.1">
    <property type="nucleotide sequence ID" value="NZ_CP150637.1"/>
</dbReference>
<evidence type="ECO:0000256" key="5">
    <source>
        <dbReference type="SAM" id="MobiDB-lite"/>
    </source>
</evidence>
<keyword evidence="8" id="KW-1185">Reference proteome</keyword>
<protein>
    <submittedName>
        <fullName evidence="7">Cysteine desulfurase family protein</fullName>
    </submittedName>
</protein>
<accession>A0ABZ3BWG8</accession>
<dbReference type="Gene3D" id="3.40.640.10">
    <property type="entry name" value="Type I PLP-dependent aspartate aminotransferase-like (Major domain)"/>
    <property type="match status" value="1"/>
</dbReference>
<sequence>MKRVWDIAENLNDTTQNQLNQQGKGEIELLKLPTKPHFSDMVYLDYAATTPVDPLVIEAMVNAMERHWANISSPHELGAMTTQYVQEALEQIARHFNVTREEITITSGATESINHALKGVLQAQKKREIITTTIEHKATINTVQSLMKMGYKGHFIAPNSEGTITAEMIESAINEETALISLIWVNNETGDKLPVEAIAKMARKYKIPIHIDATQAAPHFQFDASQFDLVSLSAHKCYGPKNIGLLYRRAFPKLPMQHLMDGSGGQMLRAGTMPNEGVLGFAKALSLIAANWRDERHRLVRLEGLLLRQLLPLGVEVNSASIVRKDSQDDQQMGQQSSQQSNRERDKIFTDIINSEPQFADIKSGIKVKAEREPGVLNLYLPDVHADTLLALVPKLALAKGSACNSDSTLPSYVLTEMGYDERRAFSSIRVSVGRYTTEEEILYAGELLRTAIEFIQSIAKGRQTNWYGEYNIYDPYIESLLSPTFIAHDFTEEDFDGSTHLITIEKPYFSLSLYGVLERSSIADGAVFRFRELSAKAYGAPYYLALFQTLITSLREEMITTHFKLEQLIDQKTPAEYLRDTIYIERALQTFLQDLQ</sequence>
<dbReference type="Proteomes" id="UP001449178">
    <property type="component" value="Chromosome"/>
</dbReference>
<dbReference type="EMBL" id="CP150637">
    <property type="protein sequence ID" value="WZW86848.1"/>
    <property type="molecule type" value="Genomic_DNA"/>
</dbReference>
<evidence type="ECO:0000256" key="2">
    <source>
        <dbReference type="ARBA" id="ARBA00006490"/>
    </source>
</evidence>
<reference evidence="7 8" key="1">
    <citation type="submission" date="2024-03" db="EMBL/GenBank/DDBJ databases">
        <title>Complete Genome Sequence and Annotation of Ignatzschineria larvae DSM 13226.</title>
        <authorList>
            <person name="Cantrell E."/>
            <person name="Burcham Z.M."/>
        </authorList>
    </citation>
    <scope>NUCLEOTIDE SEQUENCE [LARGE SCALE GENOMIC DNA]</scope>
    <source>
        <strain evidence="7 8">DSM 13226</strain>
    </source>
</reference>
<dbReference type="Pfam" id="PF00266">
    <property type="entry name" value="Aminotran_5"/>
    <property type="match status" value="1"/>
</dbReference>
<dbReference type="InterPro" id="IPR015422">
    <property type="entry name" value="PyrdxlP-dep_Trfase_small"/>
</dbReference>
<organism evidence="7 8">
    <name type="scientific">Ignatzschineria larvae DSM 13226</name>
    <dbReference type="NCBI Taxonomy" id="1111732"/>
    <lineage>
        <taxon>Bacteria</taxon>
        <taxon>Pseudomonadati</taxon>
        <taxon>Pseudomonadota</taxon>
        <taxon>Gammaproteobacteria</taxon>
        <taxon>Cardiobacteriales</taxon>
        <taxon>Ignatzschineriaceae</taxon>
        <taxon>Ignatzschineria</taxon>
    </lineage>
</organism>
<evidence type="ECO:0000256" key="3">
    <source>
        <dbReference type="ARBA" id="ARBA00022898"/>
    </source>
</evidence>
<dbReference type="SUPFAM" id="SSF53383">
    <property type="entry name" value="PLP-dependent transferases"/>
    <property type="match status" value="1"/>
</dbReference>
<evidence type="ECO:0000313" key="7">
    <source>
        <dbReference type="EMBL" id="WZW86848.1"/>
    </source>
</evidence>
<comment type="cofactor">
    <cofactor evidence="1">
        <name>pyridoxal 5'-phosphate</name>
        <dbReference type="ChEBI" id="CHEBI:597326"/>
    </cofactor>
</comment>
<evidence type="ECO:0000256" key="1">
    <source>
        <dbReference type="ARBA" id="ARBA00001933"/>
    </source>
</evidence>
<dbReference type="InterPro" id="IPR015424">
    <property type="entry name" value="PyrdxlP-dep_Trfase"/>
</dbReference>
<proteinExistence type="inferred from homology"/>
<feature type="domain" description="Aminotransferase class V" evidence="6">
    <location>
        <begin position="42"/>
        <end position="291"/>
    </location>
</feature>
<dbReference type="PANTHER" id="PTHR11601">
    <property type="entry name" value="CYSTEINE DESULFURYLASE FAMILY MEMBER"/>
    <property type="match status" value="1"/>
</dbReference>
<name>A0ABZ3BWG8_9GAMM</name>
<evidence type="ECO:0000313" key="8">
    <source>
        <dbReference type="Proteomes" id="UP001449178"/>
    </source>
</evidence>